<organism evidence="2 3">
    <name type="scientific">Sphingomonas naphthae</name>
    <dbReference type="NCBI Taxonomy" id="1813468"/>
    <lineage>
        <taxon>Bacteria</taxon>
        <taxon>Pseudomonadati</taxon>
        <taxon>Pseudomonadota</taxon>
        <taxon>Alphaproteobacteria</taxon>
        <taxon>Sphingomonadales</taxon>
        <taxon>Sphingomonadaceae</taxon>
        <taxon>Sphingomonas</taxon>
    </lineage>
</organism>
<keyword evidence="3" id="KW-1185">Reference proteome</keyword>
<evidence type="ECO:0000313" key="3">
    <source>
        <dbReference type="Proteomes" id="UP001220395"/>
    </source>
</evidence>
<feature type="domain" description="PAS" evidence="1">
    <location>
        <begin position="155"/>
        <end position="221"/>
    </location>
</feature>
<dbReference type="EMBL" id="CP117411">
    <property type="protein sequence ID" value="WCT75103.1"/>
    <property type="molecule type" value="Genomic_DNA"/>
</dbReference>
<reference evidence="2 3" key="1">
    <citation type="submission" date="2023-02" db="EMBL/GenBank/DDBJ databases">
        <title>Genome sequence of Sphingomonas naphthae.</title>
        <authorList>
            <person name="Kim S."/>
            <person name="Heo J."/>
            <person name="Kwon S.-W."/>
        </authorList>
    </citation>
    <scope>NUCLEOTIDE SEQUENCE [LARGE SCALE GENOMIC DNA]</scope>
    <source>
        <strain evidence="2 3">KACC 18716</strain>
    </source>
</reference>
<dbReference type="Pfam" id="PF08448">
    <property type="entry name" value="PAS_4"/>
    <property type="match status" value="2"/>
</dbReference>
<dbReference type="InterPro" id="IPR035965">
    <property type="entry name" value="PAS-like_dom_sf"/>
</dbReference>
<dbReference type="Gene3D" id="3.30.450.20">
    <property type="entry name" value="PAS domain"/>
    <property type="match status" value="2"/>
</dbReference>
<evidence type="ECO:0000313" key="2">
    <source>
        <dbReference type="EMBL" id="WCT75103.1"/>
    </source>
</evidence>
<protein>
    <submittedName>
        <fullName evidence="2">PAS domain-containing protein</fullName>
    </submittedName>
</protein>
<dbReference type="SMART" id="SM00091">
    <property type="entry name" value="PAS"/>
    <property type="match status" value="2"/>
</dbReference>
<gene>
    <name evidence="2" type="ORF">PQ455_07780</name>
</gene>
<proteinExistence type="predicted"/>
<dbReference type="Proteomes" id="UP001220395">
    <property type="component" value="Chromosome"/>
</dbReference>
<sequence>MTHHGRERLVILSVSNYSQLSQRAVQADRAIVEPSSIRLGSVLDRLVQGFMAVDRNLVVTELNPAGASYLKLARQKVVGSTLADLFTDFGRTLLNTFIVRAVQSGESAVFDQPSLTFEGRWLRFETMPYLDGAAILFRDVTEEKAQRARAEEETAMAAAAAAHSGVGRGRLSPRGTFVSVDATLARLAGFEPEALYRARLTDILPLARRVDAAHRIEAVLGGGAAQSFTTALTVNGGGERPVRIALAELRGEHASDGAVVIVTPE</sequence>
<dbReference type="RefSeq" id="WP_273690667.1">
    <property type="nucleotide sequence ID" value="NZ_CP117411.1"/>
</dbReference>
<name>A0ABY7TPR0_9SPHN</name>
<accession>A0ABY7TPR0</accession>
<dbReference type="InterPro" id="IPR013656">
    <property type="entry name" value="PAS_4"/>
</dbReference>
<evidence type="ECO:0000259" key="1">
    <source>
        <dbReference type="SMART" id="SM00091"/>
    </source>
</evidence>
<feature type="domain" description="PAS" evidence="1">
    <location>
        <begin position="37"/>
        <end position="103"/>
    </location>
</feature>
<dbReference type="InterPro" id="IPR000014">
    <property type="entry name" value="PAS"/>
</dbReference>
<dbReference type="SUPFAM" id="SSF55785">
    <property type="entry name" value="PYP-like sensor domain (PAS domain)"/>
    <property type="match status" value="2"/>
</dbReference>